<keyword evidence="4" id="KW-0812">Transmembrane</keyword>
<dbReference type="Pfam" id="PF01580">
    <property type="entry name" value="FtsK_SpoIIIE"/>
    <property type="match status" value="1"/>
</dbReference>
<gene>
    <name evidence="6" type="ORF">D3P96_03640</name>
</gene>
<dbReference type="EMBL" id="RHGY01000002">
    <property type="protein sequence ID" value="RRG18388.1"/>
    <property type="molecule type" value="Genomic_DNA"/>
</dbReference>
<keyword evidence="1 3" id="KW-0547">Nucleotide-binding</keyword>
<dbReference type="GO" id="GO:0005524">
    <property type="term" value="F:ATP binding"/>
    <property type="evidence" value="ECO:0007669"/>
    <property type="project" value="UniProtKB-UniRule"/>
</dbReference>
<dbReference type="GO" id="GO:0003677">
    <property type="term" value="F:DNA binding"/>
    <property type="evidence" value="ECO:0007669"/>
    <property type="project" value="InterPro"/>
</dbReference>
<evidence type="ECO:0000256" key="2">
    <source>
        <dbReference type="ARBA" id="ARBA00022840"/>
    </source>
</evidence>
<keyword evidence="6" id="KW-0131">Cell cycle</keyword>
<keyword evidence="4" id="KW-1133">Transmembrane helix</keyword>
<keyword evidence="4" id="KW-0472">Membrane</keyword>
<dbReference type="InterPro" id="IPR002543">
    <property type="entry name" value="FtsK_dom"/>
</dbReference>
<dbReference type="GO" id="GO:0051301">
    <property type="term" value="P:cell division"/>
    <property type="evidence" value="ECO:0007669"/>
    <property type="project" value="UniProtKB-KW"/>
</dbReference>
<evidence type="ECO:0000256" key="3">
    <source>
        <dbReference type="PROSITE-ProRule" id="PRU00289"/>
    </source>
</evidence>
<keyword evidence="6" id="KW-0132">Cell division</keyword>
<evidence type="ECO:0000259" key="5">
    <source>
        <dbReference type="PROSITE" id="PS50901"/>
    </source>
</evidence>
<feature type="transmembrane region" description="Helical" evidence="4">
    <location>
        <begin position="6"/>
        <end position="27"/>
    </location>
</feature>
<dbReference type="PANTHER" id="PTHR22683">
    <property type="entry name" value="SPORULATION PROTEIN RELATED"/>
    <property type="match status" value="1"/>
</dbReference>
<dbReference type="Proteomes" id="UP000275836">
    <property type="component" value="Unassembled WGS sequence"/>
</dbReference>
<dbReference type="InterPro" id="IPR050206">
    <property type="entry name" value="FtsK/SpoIIIE/SftA"/>
</dbReference>
<name>A0A3P2RLP4_WEIVI</name>
<dbReference type="PROSITE" id="PS50901">
    <property type="entry name" value="FTSK"/>
    <property type="match status" value="1"/>
</dbReference>
<feature type="domain" description="FtsK" evidence="5">
    <location>
        <begin position="158"/>
        <end position="343"/>
    </location>
</feature>
<protein>
    <submittedName>
        <fullName evidence="6">Cell division protein FtsK</fullName>
    </submittedName>
</protein>
<organism evidence="6 7">
    <name type="scientific">Weissella viridescens</name>
    <name type="common">Lactobacillus viridescens</name>
    <dbReference type="NCBI Taxonomy" id="1629"/>
    <lineage>
        <taxon>Bacteria</taxon>
        <taxon>Bacillati</taxon>
        <taxon>Bacillota</taxon>
        <taxon>Bacilli</taxon>
        <taxon>Lactobacillales</taxon>
        <taxon>Lactobacillaceae</taxon>
        <taxon>Weissella</taxon>
    </lineage>
</organism>
<evidence type="ECO:0000256" key="4">
    <source>
        <dbReference type="SAM" id="Phobius"/>
    </source>
</evidence>
<dbReference type="SUPFAM" id="SSF52540">
    <property type="entry name" value="P-loop containing nucleoside triphosphate hydrolases"/>
    <property type="match status" value="2"/>
</dbReference>
<dbReference type="PANTHER" id="PTHR22683:SF47">
    <property type="entry name" value="FTSK DOMAIN-CONTAINING PROTEIN YDCQ"/>
    <property type="match status" value="1"/>
</dbReference>
<evidence type="ECO:0000313" key="7">
    <source>
        <dbReference type="Proteomes" id="UP000275836"/>
    </source>
</evidence>
<evidence type="ECO:0000256" key="1">
    <source>
        <dbReference type="ARBA" id="ARBA00022741"/>
    </source>
</evidence>
<dbReference type="Gene3D" id="3.40.50.300">
    <property type="entry name" value="P-loop containing nucleotide triphosphate hydrolases"/>
    <property type="match status" value="1"/>
</dbReference>
<keyword evidence="2 3" id="KW-0067">ATP-binding</keyword>
<comment type="caution">
    <text evidence="6">The sequence shown here is derived from an EMBL/GenBank/DDBJ whole genome shotgun (WGS) entry which is preliminary data.</text>
</comment>
<proteinExistence type="predicted"/>
<accession>A0A3P2RLP4</accession>
<evidence type="ECO:0000313" key="6">
    <source>
        <dbReference type="EMBL" id="RRG18388.1"/>
    </source>
</evidence>
<dbReference type="InterPro" id="IPR027417">
    <property type="entry name" value="P-loop_NTPase"/>
</dbReference>
<feature type="binding site" evidence="3">
    <location>
        <begin position="175"/>
        <end position="182"/>
    </location>
    <ligand>
        <name>ATP</name>
        <dbReference type="ChEBI" id="CHEBI:30616"/>
    </ligand>
</feature>
<sequence>MGEVSLNLSILITPIVLYLLVVFILVVSYRKNRYQLRFWGKIYTLNLVAKLIVNKRLFEAETISKNGKKKTKITYYPRIFVKFVGSGFRVFLPLDGNKFQKQFQDGSFSHELVMATRATVSDEISEDGFLVHEFLTFPEKSRISIDEMRVSHDKIEIMKGLTWNFAKVPHMLVAGDTGSGKSFFLFSMISGILKSGANLTIADPKRTDLASLASTKALKGKVVYSDERIMKAFTKFYNGMYERSVEYSELLKNSDSMGDYRDYGLRPEFFLFDEYGAFFSKLDWKQQEELKRMATEITMLGRQLGYFLIIALQRPDADTIGAGARDQFQFRVTLGKMKSNGLSLIFPDDDPNDFINLSKDVKGWGYAQMSPDKTRAFFAPLIPKEFKAKRYFDELGKKLEVTVDRQAPHGADEA</sequence>
<dbReference type="AlphaFoldDB" id="A0A3P2RLP4"/>
<reference evidence="6 7" key="1">
    <citation type="submission" date="2018-10" db="EMBL/GenBank/DDBJ databases">
        <title>Draft genome sequence of Weissella viridescens UCO-SMC3.</title>
        <authorList>
            <person name="Garcia-Cancino A."/>
            <person name="Espinoza-Monje M."/>
            <person name="Albarracin L."/>
            <person name="Garcia-Castillo V."/>
            <person name="Campos-Martin J."/>
            <person name="Nakano Y."/>
            <person name="Guitierrez-Zamorano C."/>
            <person name="Ikeda-Ohtsubo W."/>
            <person name="Morita H."/>
            <person name="Kitazawa H."/>
            <person name="Villena J."/>
        </authorList>
    </citation>
    <scope>NUCLEOTIDE SEQUENCE [LARGE SCALE GENOMIC DNA]</scope>
    <source>
        <strain evidence="6 7">UCO-SMC3</strain>
    </source>
</reference>